<evidence type="ECO:0000313" key="2">
    <source>
        <dbReference type="Proteomes" id="UP000814033"/>
    </source>
</evidence>
<gene>
    <name evidence="1" type="ORF">FA95DRAFT_1609384</name>
</gene>
<dbReference type="EMBL" id="MU276018">
    <property type="protein sequence ID" value="KAI0043441.1"/>
    <property type="molecule type" value="Genomic_DNA"/>
</dbReference>
<protein>
    <submittedName>
        <fullName evidence="1">FAD-binding domain-containing protein</fullName>
    </submittedName>
</protein>
<reference evidence="1" key="2">
    <citation type="journal article" date="2022" name="New Phytol.">
        <title>Evolutionary transition to the ectomycorrhizal habit in the genomes of a hyperdiverse lineage of mushroom-forming fungi.</title>
        <authorList>
            <person name="Looney B."/>
            <person name="Miyauchi S."/>
            <person name="Morin E."/>
            <person name="Drula E."/>
            <person name="Courty P.E."/>
            <person name="Kohler A."/>
            <person name="Kuo A."/>
            <person name="LaButti K."/>
            <person name="Pangilinan J."/>
            <person name="Lipzen A."/>
            <person name="Riley R."/>
            <person name="Andreopoulos W."/>
            <person name="He G."/>
            <person name="Johnson J."/>
            <person name="Nolan M."/>
            <person name="Tritt A."/>
            <person name="Barry K.W."/>
            <person name="Grigoriev I.V."/>
            <person name="Nagy L.G."/>
            <person name="Hibbett D."/>
            <person name="Henrissat B."/>
            <person name="Matheny P.B."/>
            <person name="Labbe J."/>
            <person name="Martin F.M."/>
        </authorList>
    </citation>
    <scope>NUCLEOTIDE SEQUENCE</scope>
    <source>
        <strain evidence="1">FP105234-sp</strain>
    </source>
</reference>
<dbReference type="Proteomes" id="UP000814033">
    <property type="component" value="Unassembled WGS sequence"/>
</dbReference>
<comment type="caution">
    <text evidence="1">The sequence shown here is derived from an EMBL/GenBank/DDBJ whole genome shotgun (WGS) entry which is preliminary data.</text>
</comment>
<name>A0ACB8RIG4_9AGAM</name>
<organism evidence="1 2">
    <name type="scientific">Auriscalpium vulgare</name>
    <dbReference type="NCBI Taxonomy" id="40419"/>
    <lineage>
        <taxon>Eukaryota</taxon>
        <taxon>Fungi</taxon>
        <taxon>Dikarya</taxon>
        <taxon>Basidiomycota</taxon>
        <taxon>Agaricomycotina</taxon>
        <taxon>Agaricomycetes</taxon>
        <taxon>Russulales</taxon>
        <taxon>Auriscalpiaceae</taxon>
        <taxon>Auriscalpium</taxon>
    </lineage>
</organism>
<evidence type="ECO:0000313" key="1">
    <source>
        <dbReference type="EMBL" id="KAI0043441.1"/>
    </source>
</evidence>
<accession>A0ACB8RIG4</accession>
<reference evidence="1" key="1">
    <citation type="submission" date="2021-02" db="EMBL/GenBank/DDBJ databases">
        <authorList>
            <consortium name="DOE Joint Genome Institute"/>
            <person name="Ahrendt S."/>
            <person name="Looney B.P."/>
            <person name="Miyauchi S."/>
            <person name="Morin E."/>
            <person name="Drula E."/>
            <person name="Courty P.E."/>
            <person name="Chicoki N."/>
            <person name="Fauchery L."/>
            <person name="Kohler A."/>
            <person name="Kuo A."/>
            <person name="Labutti K."/>
            <person name="Pangilinan J."/>
            <person name="Lipzen A."/>
            <person name="Riley R."/>
            <person name="Andreopoulos W."/>
            <person name="He G."/>
            <person name="Johnson J."/>
            <person name="Barry K.W."/>
            <person name="Grigoriev I.V."/>
            <person name="Nagy L."/>
            <person name="Hibbett D."/>
            <person name="Henrissat B."/>
            <person name="Matheny P.B."/>
            <person name="Labbe J."/>
            <person name="Martin F."/>
        </authorList>
    </citation>
    <scope>NUCLEOTIDE SEQUENCE</scope>
    <source>
        <strain evidence="1">FP105234-sp</strain>
    </source>
</reference>
<keyword evidence="2" id="KW-1185">Reference proteome</keyword>
<proteinExistence type="predicted"/>
<sequence length="492" mass="52331">MLTFTYLGAGLAVLTGALLADCSQASSADYLPTCNAIAHAVSNVSSVYYPGDSSGHYAEDNEHWGVTSSAASACSVEPGSVTDVSKILQIIASTKTPFAVKGGGHATNPGFSSTRGVQIAMKRFSQVVNNAAAGTVDIGAGLLWDEVYSALDGMGRNVIGGRIHGVGVAGVTLGGGYSWKTNQYGLAVDNVVSYNLVLPNGTVATVTSADADLWFALRGGGNNFGIVTRFELKSYPQTDVWGGEAFYSSQYADRLNAAAAKFFETAPDEKATVLPSYSNTPTGDIAIGLLIFYDGPSPPPGLFDDFFAIPSEVSSVQTQSYSSFIKSITYQPDGSRMRLISLPVIQWTDSLLQVVHNESKYWTARLTSLENPPPSLSWQLENMVPTYLSHGDNSAWPPSRAQPFLPGTLLFLWANQSSDSAMLDAIHRSVATISAAARAEGQDIADAWKYPNYAIEDTPLQEMYGGNVARLSAIHARVDPHNVMGLAGGFKF</sequence>